<dbReference type="Gene3D" id="2.130.10.10">
    <property type="entry name" value="YVTN repeat-like/Quinoprotein amine dehydrogenase"/>
    <property type="match status" value="2"/>
</dbReference>
<dbReference type="InterPro" id="IPR036278">
    <property type="entry name" value="Sialidase_sf"/>
</dbReference>
<dbReference type="EMBL" id="LUKF01000016">
    <property type="protein sequence ID" value="KYG61901.1"/>
    <property type="molecule type" value="Genomic_DNA"/>
</dbReference>
<dbReference type="Pfam" id="PF02012">
    <property type="entry name" value="BNR"/>
    <property type="match status" value="1"/>
</dbReference>
<dbReference type="SUPFAM" id="SSF110296">
    <property type="entry name" value="Oligoxyloglucan reducing end-specific cellobiohydrolase"/>
    <property type="match status" value="1"/>
</dbReference>
<protein>
    <recommendedName>
        <fullName evidence="3">Exo-alpha-sialidase</fullName>
    </recommendedName>
</protein>
<dbReference type="SUPFAM" id="SSF50939">
    <property type="entry name" value="Sialidases"/>
    <property type="match status" value="2"/>
</dbReference>
<dbReference type="RefSeq" id="WP_063244047.1">
    <property type="nucleotide sequence ID" value="NZ_LUKF01000016.1"/>
</dbReference>
<gene>
    <name evidence="1" type="ORF">AZI85_06725</name>
</gene>
<dbReference type="InterPro" id="IPR015943">
    <property type="entry name" value="WD40/YVTN_repeat-like_dom_sf"/>
</dbReference>
<dbReference type="OrthoDB" id="5664384at2"/>
<reference evidence="1 2" key="1">
    <citation type="submission" date="2016-03" db="EMBL/GenBank/DDBJ databases">
        <authorList>
            <person name="Ploux O."/>
        </authorList>
    </citation>
    <scope>NUCLEOTIDE SEQUENCE [LARGE SCALE GENOMIC DNA]</scope>
    <source>
        <strain evidence="1 2">BER2</strain>
    </source>
</reference>
<evidence type="ECO:0000313" key="1">
    <source>
        <dbReference type="EMBL" id="KYG61901.1"/>
    </source>
</evidence>
<evidence type="ECO:0008006" key="3">
    <source>
        <dbReference type="Google" id="ProtNLM"/>
    </source>
</evidence>
<comment type="caution">
    <text evidence="1">The sequence shown here is derived from an EMBL/GenBank/DDBJ whole genome shotgun (WGS) entry which is preliminary data.</text>
</comment>
<dbReference type="Gene3D" id="2.120.10.10">
    <property type="match status" value="1"/>
</dbReference>
<evidence type="ECO:0000313" key="2">
    <source>
        <dbReference type="Proteomes" id="UP000075391"/>
    </source>
</evidence>
<name>A0A150WGG5_BDEBC</name>
<sequence length="832" mass="91204">MTQSFSGTFRGLVLFYVMLSSAGCTLEALLEKQISSKITDEVIPISITMDVGATKLIEPSGGTPPFTYQASTSGYLNTSTGAYTIPVNAQVMNETFEVTDSMGKKFSVTVRRKGFREFRRIELPQSASQDQNYVTDAVWLASGKVLATAIGSDYDGERWATYRSDNDGASWSRVDQFMGYHYHGESHPLAMTAKGNTVFVCGYAYKYNYTSADPLSGWFVRKSTDEGTTWSTSDHWWEVPQMNHVCYDIAVSPTTGYIYAVGYTESTSEMIWVIRESKDDGQTWNTIYQAAPVSGGGEEVAYQIKVTPSGHLFVMGAANSTMYFLKGTFSAGAWTWTPATSIPGSQIFGDYELRGNLQVLDDSNAYFSCRHGVSGKVYRTTDGGDNWTEVYVGQDYLQGMTVTASGKLIATGGSRSSTNDWKVVSSPDGVTWTPIDLDATLAPPNEPHGITIVAHPTANKVLAIGSNKRRYQAAVAYSNDDGSSWSLASEIRFQWAFYSFVSKIIRTSSTQLFSIWETGDMDGNWPWVIKKSSDNGITWQDSDHIVTALDDTKAVDIIQGHDDNLYVIGRKDGNALIRRSADGTIWADVHSFASTAWEYALATVKNSATYFAAKEGVNIIIGKTTNGVTWSAIKTFSPPGGIHEMGFISLSVDTVGNVYLLAIERVGATGTVVLHRSTDGGTTWNEVLRGLSQPNYWNISATLKVSPVGEIYAYEGASMFISTDNGETWSAYTNVPSNVLDIGWSGNTAYFLATDPTEGTAVFTEGFTPGSWILIESVQQRFNVGESVGEYDTELTKKNFLSLSPSELMLNYNYNDPYLGARSILRMIDTSQ</sequence>
<accession>A0A150WGG5</accession>
<organism evidence="1 2">
    <name type="scientific">Bdellovibrio bacteriovorus</name>
    <dbReference type="NCBI Taxonomy" id="959"/>
    <lineage>
        <taxon>Bacteria</taxon>
        <taxon>Pseudomonadati</taxon>
        <taxon>Bdellovibrionota</taxon>
        <taxon>Bdellovibrionia</taxon>
        <taxon>Bdellovibrionales</taxon>
        <taxon>Pseudobdellovibrionaceae</taxon>
        <taxon>Bdellovibrio</taxon>
    </lineage>
</organism>
<dbReference type="AlphaFoldDB" id="A0A150WGG5"/>
<dbReference type="CDD" id="cd15482">
    <property type="entry name" value="Sialidase_non-viral"/>
    <property type="match status" value="3"/>
</dbReference>
<dbReference type="InterPro" id="IPR002860">
    <property type="entry name" value="BNR_rpt"/>
</dbReference>
<dbReference type="Proteomes" id="UP000075391">
    <property type="component" value="Unassembled WGS sequence"/>
</dbReference>
<proteinExistence type="predicted"/>